<name>A0A0C9VGS1_SPHS4</name>
<dbReference type="Proteomes" id="UP000054279">
    <property type="component" value="Unassembled WGS sequence"/>
</dbReference>
<proteinExistence type="predicted"/>
<sequence>MFEKELQKWEAIRKVNGETSIWKDLQLMFMPEVEQELYAKPTLTGKQGKVKTCQCCKASKDGQGINKGYLKYVCRDQSGTDCLSVATG</sequence>
<dbReference type="AlphaFoldDB" id="A0A0C9VGS1"/>
<evidence type="ECO:0000313" key="1">
    <source>
        <dbReference type="EMBL" id="KIJ40627.1"/>
    </source>
</evidence>
<reference evidence="1 2" key="1">
    <citation type="submission" date="2014-06" db="EMBL/GenBank/DDBJ databases">
        <title>Evolutionary Origins and Diversification of the Mycorrhizal Mutualists.</title>
        <authorList>
            <consortium name="DOE Joint Genome Institute"/>
            <consortium name="Mycorrhizal Genomics Consortium"/>
            <person name="Kohler A."/>
            <person name="Kuo A."/>
            <person name="Nagy L.G."/>
            <person name="Floudas D."/>
            <person name="Copeland A."/>
            <person name="Barry K.W."/>
            <person name="Cichocki N."/>
            <person name="Veneault-Fourrey C."/>
            <person name="LaButti K."/>
            <person name="Lindquist E.A."/>
            <person name="Lipzen A."/>
            <person name="Lundell T."/>
            <person name="Morin E."/>
            <person name="Murat C."/>
            <person name="Riley R."/>
            <person name="Ohm R."/>
            <person name="Sun H."/>
            <person name="Tunlid A."/>
            <person name="Henrissat B."/>
            <person name="Grigoriev I.V."/>
            <person name="Hibbett D.S."/>
            <person name="Martin F."/>
        </authorList>
    </citation>
    <scope>NUCLEOTIDE SEQUENCE [LARGE SCALE GENOMIC DNA]</scope>
    <source>
        <strain evidence="1 2">SS14</strain>
    </source>
</reference>
<dbReference type="EMBL" id="KN837142">
    <property type="protein sequence ID" value="KIJ40627.1"/>
    <property type="molecule type" value="Genomic_DNA"/>
</dbReference>
<keyword evidence="2" id="KW-1185">Reference proteome</keyword>
<organism evidence="1 2">
    <name type="scientific">Sphaerobolus stellatus (strain SS14)</name>
    <dbReference type="NCBI Taxonomy" id="990650"/>
    <lineage>
        <taxon>Eukaryota</taxon>
        <taxon>Fungi</taxon>
        <taxon>Dikarya</taxon>
        <taxon>Basidiomycota</taxon>
        <taxon>Agaricomycotina</taxon>
        <taxon>Agaricomycetes</taxon>
        <taxon>Phallomycetidae</taxon>
        <taxon>Geastrales</taxon>
        <taxon>Sphaerobolaceae</taxon>
        <taxon>Sphaerobolus</taxon>
    </lineage>
</organism>
<evidence type="ECO:0000313" key="2">
    <source>
        <dbReference type="Proteomes" id="UP000054279"/>
    </source>
</evidence>
<dbReference type="HOGENOM" id="CLU_2470535_0_0_1"/>
<accession>A0A0C9VGS1</accession>
<protein>
    <submittedName>
        <fullName evidence="1">Uncharacterized protein</fullName>
    </submittedName>
</protein>
<gene>
    <name evidence="1" type="ORF">M422DRAFT_256313</name>
</gene>